<dbReference type="AlphaFoldDB" id="A0AA35WIK1"/>
<keyword evidence="3" id="KW-1185">Reference proteome</keyword>
<gene>
    <name evidence="2" type="ORF">GBAR_LOCUS9380</name>
</gene>
<dbReference type="GO" id="GO:0016887">
    <property type="term" value="F:ATP hydrolysis activity"/>
    <property type="evidence" value="ECO:0007669"/>
    <property type="project" value="InterPro"/>
</dbReference>
<comment type="caution">
    <text evidence="2">The sequence shown here is derived from an EMBL/GenBank/DDBJ whole genome shotgun (WGS) entry which is preliminary data.</text>
</comment>
<dbReference type="PANTHER" id="PTHR32182:SF0">
    <property type="entry name" value="DNA REPLICATION AND REPAIR PROTEIN RECF"/>
    <property type="match status" value="1"/>
</dbReference>
<sequence length="338" mass="38072">MYRSLSIENFRLFDRLKVEPLSRITLIAGENNVGKTALLEALWLLSRPSHALDAPRAIRRRGVRGGEQEGLFESLFFNYETGLLIGLEAENQAGNGGVSLTIKCQPRKERSLVDWSNESDTEFENASTNVVDFDSELVFQHTDESGHNYRTTAWIEAETKTGMPQTVVKQDTFPSSTSNRPCEFESPGKRHGARSLAALFGRAQMGNYVPQIEKAVRLLEPRLQRLEVITDRRGTPEIHADIGIERPFPISVMGEGTKSLLALVLSFMKAKDGLLLVDEIENGIHYSKLPEVWNTIERLSREFNVQVFATTHSYECVKAAHAAFKHAELDDDFSLMRF</sequence>
<name>A0AA35WIK1_GEOBA</name>
<dbReference type="GO" id="GO:0006302">
    <property type="term" value="P:double-strand break repair"/>
    <property type="evidence" value="ECO:0007669"/>
    <property type="project" value="TreeGrafter"/>
</dbReference>
<proteinExistence type="predicted"/>
<dbReference type="InterPro" id="IPR003959">
    <property type="entry name" value="ATPase_AAA_core"/>
</dbReference>
<dbReference type="InterPro" id="IPR041685">
    <property type="entry name" value="AAA_GajA/Old/RecF-like"/>
</dbReference>
<dbReference type="PANTHER" id="PTHR32182">
    <property type="entry name" value="DNA REPLICATION AND REPAIR PROTEIN RECF"/>
    <property type="match status" value="1"/>
</dbReference>
<dbReference type="GO" id="GO:0005524">
    <property type="term" value="F:ATP binding"/>
    <property type="evidence" value="ECO:0007669"/>
    <property type="project" value="InterPro"/>
</dbReference>
<accession>A0AA35WIK1</accession>
<feature type="domain" description="AAA+ ATPase" evidence="1">
    <location>
        <begin position="21"/>
        <end position="333"/>
    </location>
</feature>
<dbReference type="InterPro" id="IPR027417">
    <property type="entry name" value="P-loop_NTPase"/>
</dbReference>
<dbReference type="Proteomes" id="UP001174909">
    <property type="component" value="Unassembled WGS sequence"/>
</dbReference>
<dbReference type="SMART" id="SM00382">
    <property type="entry name" value="AAA"/>
    <property type="match status" value="1"/>
</dbReference>
<dbReference type="InterPro" id="IPR003593">
    <property type="entry name" value="AAA+_ATPase"/>
</dbReference>
<reference evidence="2" key="1">
    <citation type="submission" date="2023-03" db="EMBL/GenBank/DDBJ databases">
        <authorList>
            <person name="Steffen K."/>
            <person name="Cardenas P."/>
        </authorList>
    </citation>
    <scope>NUCLEOTIDE SEQUENCE</scope>
</reference>
<organism evidence="2 3">
    <name type="scientific">Geodia barretti</name>
    <name type="common">Barrett's horny sponge</name>
    <dbReference type="NCBI Taxonomy" id="519541"/>
    <lineage>
        <taxon>Eukaryota</taxon>
        <taxon>Metazoa</taxon>
        <taxon>Porifera</taxon>
        <taxon>Demospongiae</taxon>
        <taxon>Heteroscleromorpha</taxon>
        <taxon>Tetractinellida</taxon>
        <taxon>Astrophorina</taxon>
        <taxon>Geodiidae</taxon>
        <taxon>Geodia</taxon>
    </lineage>
</organism>
<evidence type="ECO:0000313" key="2">
    <source>
        <dbReference type="EMBL" id="CAI8015072.1"/>
    </source>
</evidence>
<dbReference type="Pfam" id="PF13175">
    <property type="entry name" value="AAA_15"/>
    <property type="match status" value="1"/>
</dbReference>
<evidence type="ECO:0000259" key="1">
    <source>
        <dbReference type="SMART" id="SM00382"/>
    </source>
</evidence>
<evidence type="ECO:0000313" key="3">
    <source>
        <dbReference type="Proteomes" id="UP001174909"/>
    </source>
</evidence>
<dbReference type="Pfam" id="PF13304">
    <property type="entry name" value="AAA_21"/>
    <property type="match status" value="1"/>
</dbReference>
<dbReference type="Gene3D" id="3.40.50.300">
    <property type="entry name" value="P-loop containing nucleotide triphosphate hydrolases"/>
    <property type="match status" value="2"/>
</dbReference>
<dbReference type="GO" id="GO:0000731">
    <property type="term" value="P:DNA synthesis involved in DNA repair"/>
    <property type="evidence" value="ECO:0007669"/>
    <property type="project" value="TreeGrafter"/>
</dbReference>
<dbReference type="EMBL" id="CASHTH010001417">
    <property type="protein sequence ID" value="CAI8015072.1"/>
    <property type="molecule type" value="Genomic_DNA"/>
</dbReference>
<protein>
    <submittedName>
        <fullName evidence="2">ATP/GTP phosphatase</fullName>
    </submittedName>
</protein>
<dbReference type="SUPFAM" id="SSF52540">
    <property type="entry name" value="P-loop containing nucleoside triphosphate hydrolases"/>
    <property type="match status" value="1"/>
</dbReference>